<dbReference type="GO" id="GO:0016787">
    <property type="term" value="F:hydrolase activity"/>
    <property type="evidence" value="ECO:0007669"/>
    <property type="project" value="UniProtKB-KW"/>
</dbReference>
<dbReference type="PROSITE" id="PS50966">
    <property type="entry name" value="ZF_SWIM"/>
    <property type="match status" value="1"/>
</dbReference>
<dbReference type="PANTHER" id="PTHR10799">
    <property type="entry name" value="SNF2/RAD54 HELICASE FAMILY"/>
    <property type="match status" value="1"/>
</dbReference>
<dbReference type="GO" id="GO:0008270">
    <property type="term" value="F:zinc ion binding"/>
    <property type="evidence" value="ECO:0007669"/>
    <property type="project" value="InterPro"/>
</dbReference>
<gene>
    <name evidence="3" type="ORF">GGQ22_02780</name>
</gene>
<dbReference type="SMART" id="SM00487">
    <property type="entry name" value="DEXDc"/>
    <property type="match status" value="1"/>
</dbReference>
<evidence type="ECO:0000256" key="1">
    <source>
        <dbReference type="ARBA" id="ARBA00022801"/>
    </source>
</evidence>
<dbReference type="GO" id="GO:0005524">
    <property type="term" value="F:ATP binding"/>
    <property type="evidence" value="ECO:0007669"/>
    <property type="project" value="InterPro"/>
</dbReference>
<dbReference type="CDD" id="cd18012">
    <property type="entry name" value="DEXQc_arch_SWI2_SNF2"/>
    <property type="match status" value="1"/>
</dbReference>
<evidence type="ECO:0000256" key="2">
    <source>
        <dbReference type="SAM" id="MobiDB-lite"/>
    </source>
</evidence>
<dbReference type="Gene3D" id="3.40.50.10810">
    <property type="entry name" value="Tandem AAA-ATPase domain"/>
    <property type="match status" value="1"/>
</dbReference>
<dbReference type="GO" id="GO:0004386">
    <property type="term" value="F:helicase activity"/>
    <property type="evidence" value="ECO:0007669"/>
    <property type="project" value="UniProtKB-KW"/>
</dbReference>
<sequence>MSQTPLPDLDEASVLRSYDRGTVERARAYAAEDRVDDIVLRTADPEEVVLTASVAGTAQRPYEVELAAVRMAGRWELYSDCTCPVGVGCKHGAALALVLSRHQETAATPEAPLWTARLERVLDDLDAGPTGGRAQRLALEVSLDRPGAADDAARDAGHRRAPSWQVQASRPSLRLRPLAAGARGTWIRRGVGWGDLTKVSYSRTYEPEQLAPLLELSGARRSPTYYSSGDSPLDDFGPGLWAMLERARAAGVQLVGGAGVRSVTLLDRPLSLTAELRSDGGSEGGPDGAPDNAPDSPARLTVGVWHDQRWWSGEELLIVGQRGHGIGLLDPVTEDLVLAQLDRLVPEPVRRLVETPDPLLIPPDQADLFLTTHLPRLRRHLPVSSTDGSVAVPEEQPPALVLTIAWKGPGAAEIGWGWRYRTGEHEVRTELDPAAASPAGVRRHDRERAHLARLDLGPTGDELLRGEDGALAGRRVLRGDRLLTLVGEVLPALREDPLVEVEDVGVQPDHRAAEGEPEIRFELDEGAAEGRVDWLNLRVVIDVDGEQVALSALIEALTEAARHGEERVFLPSGRHLPAAHPALARLADAVRAAEELVERTDDDRIGVGAGDLGLWGELAEIGVVDHQARQWVEAAQALRGLTTLPKVDPPGMASTLREYQLDGFRWLAFLHDSGLGGILADDMGLGKTLQTLALISHARSRGSEPFLVVAPTSVVPGWVREAAAHAPGLDVRAVTAGRRRRGEELKEVVAGADVVVTTYTLLRLEADDYAAMPWGGLVLDEAQQVKNHQGKTYQAVRLIEAPFRLALTGTPFENRLMELWSLLSIVAPGLYPHPKRFGELVAGPVEKHGDEAALRRFRTRIRPFLLRRTKELVAADLPPKQEQVLDVALGAKHRKVYDAHLQRERQHILGLIAEDFNANRVAIFRSLTKLRQLSLDPALVDPELDSVGSAKIDLLVDHLRELAEEGHRALVFSQFTSFLARVRARLDAEGLSHSYLDGRTRDREAVIEGFRGGEDTAFLISLKAGGVGLTLTEATYVFVLDPWWNPATEAQAVDRAHRIGQHSPVTVYRLVATDTIEEKVMELKARKAALFAQVVDGDGAMSGAVTAADVRALFDD</sequence>
<dbReference type="Gene3D" id="3.40.50.300">
    <property type="entry name" value="P-loop containing nucleotide triphosphate hydrolases"/>
    <property type="match status" value="1"/>
</dbReference>
<dbReference type="InterPro" id="IPR000330">
    <property type="entry name" value="SNF2_N"/>
</dbReference>
<dbReference type="InterPro" id="IPR049730">
    <property type="entry name" value="SNF2/RAD54-like_C"/>
</dbReference>
<dbReference type="Pfam" id="PF00176">
    <property type="entry name" value="SNF2-rel_dom"/>
    <property type="match status" value="1"/>
</dbReference>
<keyword evidence="4" id="KW-1185">Reference proteome</keyword>
<dbReference type="Pfam" id="PF00271">
    <property type="entry name" value="Helicase_C"/>
    <property type="match status" value="1"/>
</dbReference>
<dbReference type="PROSITE" id="PS51194">
    <property type="entry name" value="HELICASE_CTER"/>
    <property type="match status" value="1"/>
</dbReference>
<dbReference type="InterPro" id="IPR001650">
    <property type="entry name" value="Helicase_C-like"/>
</dbReference>
<protein>
    <submittedName>
        <fullName evidence="3">Helicase SNF2</fullName>
    </submittedName>
</protein>
<dbReference type="EMBL" id="WLCI01000003">
    <property type="protein sequence ID" value="MTB93998.1"/>
    <property type="molecule type" value="Genomic_DNA"/>
</dbReference>
<keyword evidence="3" id="KW-0547">Nucleotide-binding</keyword>
<dbReference type="SUPFAM" id="SSF52540">
    <property type="entry name" value="P-loop containing nucleoside triphosphate hydrolases"/>
    <property type="match status" value="2"/>
</dbReference>
<dbReference type="InterPro" id="IPR014001">
    <property type="entry name" value="Helicase_ATP-bd"/>
</dbReference>
<dbReference type="RefSeq" id="WP_154613791.1">
    <property type="nucleotide sequence ID" value="NZ_CP053660.1"/>
</dbReference>
<dbReference type="InterPro" id="IPR038718">
    <property type="entry name" value="SNF2-like_sf"/>
</dbReference>
<dbReference type="PROSITE" id="PS51192">
    <property type="entry name" value="HELICASE_ATP_BIND_1"/>
    <property type="match status" value="1"/>
</dbReference>
<keyword evidence="3" id="KW-0067">ATP-binding</keyword>
<dbReference type="InterPro" id="IPR027417">
    <property type="entry name" value="P-loop_NTPase"/>
</dbReference>
<evidence type="ECO:0000313" key="4">
    <source>
        <dbReference type="Proteomes" id="UP000433406"/>
    </source>
</evidence>
<name>A0A6I3J9F0_9ACTN</name>
<dbReference type="CDD" id="cd18793">
    <property type="entry name" value="SF2_C_SNF"/>
    <property type="match status" value="1"/>
</dbReference>
<dbReference type="AlphaFoldDB" id="A0A6I3J9F0"/>
<comment type="caution">
    <text evidence="3">The sequence shown here is derived from an EMBL/GenBank/DDBJ whole genome shotgun (WGS) entry which is preliminary data.</text>
</comment>
<accession>A0A6I3J9F0</accession>
<keyword evidence="3" id="KW-0347">Helicase</keyword>
<proteinExistence type="predicted"/>
<feature type="region of interest" description="Disordered" evidence="2">
    <location>
        <begin position="275"/>
        <end position="298"/>
    </location>
</feature>
<evidence type="ECO:0000313" key="3">
    <source>
        <dbReference type="EMBL" id="MTB93998.1"/>
    </source>
</evidence>
<dbReference type="InterPro" id="IPR007527">
    <property type="entry name" value="Znf_SWIM"/>
</dbReference>
<keyword evidence="1" id="KW-0378">Hydrolase</keyword>
<dbReference type="Proteomes" id="UP000433406">
    <property type="component" value="Unassembled WGS sequence"/>
</dbReference>
<reference evidence="3 4" key="1">
    <citation type="submission" date="2019-10" db="EMBL/GenBank/DDBJ databases">
        <title>Nocardioides novel species isolated from the excrement of Marmot.</title>
        <authorList>
            <person name="Zhang G."/>
        </authorList>
    </citation>
    <scope>NUCLEOTIDE SEQUENCE [LARGE SCALE GENOMIC DNA]</scope>
    <source>
        <strain evidence="4">zg-579</strain>
    </source>
</reference>
<organism evidence="3 4">
    <name type="scientific">Nocardioides marmotae</name>
    <dbReference type="NCBI Taxonomy" id="2663857"/>
    <lineage>
        <taxon>Bacteria</taxon>
        <taxon>Bacillati</taxon>
        <taxon>Actinomycetota</taxon>
        <taxon>Actinomycetes</taxon>
        <taxon>Propionibacteriales</taxon>
        <taxon>Nocardioidaceae</taxon>
        <taxon>Nocardioides</taxon>
    </lineage>
</organism>
<dbReference type="SMART" id="SM00490">
    <property type="entry name" value="HELICc"/>
    <property type="match status" value="1"/>
</dbReference>